<proteinExistence type="predicted"/>
<dbReference type="InterPro" id="IPR040794">
    <property type="entry name" value="CE2_N"/>
</dbReference>
<reference evidence="5" key="1">
    <citation type="journal article" date="2019" name="Int. J. Syst. Evol. Microbiol.">
        <title>The Global Catalogue of Microorganisms (GCM) 10K type strain sequencing project: providing services to taxonomists for standard genome sequencing and annotation.</title>
        <authorList>
            <consortium name="The Broad Institute Genomics Platform"/>
            <consortium name="The Broad Institute Genome Sequencing Center for Infectious Disease"/>
            <person name="Wu L."/>
            <person name="Ma J."/>
        </authorList>
    </citation>
    <scope>NUCLEOTIDE SEQUENCE [LARGE SCALE GENOMIC DNA]</scope>
    <source>
        <strain evidence="5">JCM 16601</strain>
    </source>
</reference>
<dbReference type="SUPFAM" id="SSF52266">
    <property type="entry name" value="SGNH hydrolase"/>
    <property type="match status" value="1"/>
</dbReference>
<organism evidence="4 5">
    <name type="scientific">Mucilaginibacter dorajii</name>
    <dbReference type="NCBI Taxonomy" id="692994"/>
    <lineage>
        <taxon>Bacteria</taxon>
        <taxon>Pseudomonadati</taxon>
        <taxon>Bacteroidota</taxon>
        <taxon>Sphingobacteriia</taxon>
        <taxon>Sphingobacteriales</taxon>
        <taxon>Sphingobacteriaceae</taxon>
        <taxon>Mucilaginibacter</taxon>
    </lineage>
</organism>
<feature type="domain" description="SGNH hydrolase-type esterase" evidence="2">
    <location>
        <begin position="153"/>
        <end position="300"/>
    </location>
</feature>
<evidence type="ECO:0000256" key="1">
    <source>
        <dbReference type="SAM" id="SignalP"/>
    </source>
</evidence>
<dbReference type="Gene3D" id="3.40.50.1110">
    <property type="entry name" value="SGNH hydrolase"/>
    <property type="match status" value="1"/>
</dbReference>
<dbReference type="PANTHER" id="PTHR37834">
    <property type="entry name" value="GDSL-LIKE LIPASE/ACYLHYDROLASE DOMAIN PROTEIN (AFU_ORTHOLOGUE AFUA_2G00620)"/>
    <property type="match status" value="1"/>
</dbReference>
<sequence>MKNSTAIAFILFIFCGLQSIAKAKPTDTLFAADLKPLGRTMINDKHNLELITSAAHFGFRFKGTECAVYVSIANAGEHNYLQYELDGVYQKKIRIEGKGSAKEPLIIKATGNGLHRVWIYKATEAHTGALIFSKIAAHDIKSLAITKLPLIEFIGNSITCGAAADDSEIPCGTGDYHDHHNAYMAYGPSVSRKLNTNFVLASVSGFGIYRTWNRDTPSIPLVYENTNFQVNSTQKWNFKTYTPRIVSIALGTNDMSKGDGTPRAAFDTAKFVATFVDFVKLVKSKYPKAQIALLSSPMMKDTSREILQRCLTNIKKQIDAAYPTDKSVATFFFEPMDPHGCSGHPSVADHQVLAKELEPFFAGLLK</sequence>
<dbReference type="Pfam" id="PF13472">
    <property type="entry name" value="Lipase_GDSL_2"/>
    <property type="match status" value="1"/>
</dbReference>
<dbReference type="InterPro" id="IPR037461">
    <property type="entry name" value="CtCE2-like_dom"/>
</dbReference>
<feature type="domain" description="Carbohydrate esterase 2 N-terminal" evidence="3">
    <location>
        <begin position="38"/>
        <end position="141"/>
    </location>
</feature>
<dbReference type="Pfam" id="PF17996">
    <property type="entry name" value="CE2_N"/>
    <property type="match status" value="1"/>
</dbReference>
<dbReference type="CDD" id="cd01831">
    <property type="entry name" value="Endoglucanase_E_like"/>
    <property type="match status" value="1"/>
</dbReference>
<evidence type="ECO:0000259" key="2">
    <source>
        <dbReference type="Pfam" id="PF13472"/>
    </source>
</evidence>
<evidence type="ECO:0000313" key="4">
    <source>
        <dbReference type="EMBL" id="GAA3977052.1"/>
    </source>
</evidence>
<evidence type="ECO:0000313" key="5">
    <source>
        <dbReference type="Proteomes" id="UP001500742"/>
    </source>
</evidence>
<feature type="chain" id="PRO_5046847884" description="GDSL family lipase" evidence="1">
    <location>
        <begin position="24"/>
        <end position="366"/>
    </location>
</feature>
<dbReference type="RefSeq" id="WP_259097471.1">
    <property type="nucleotide sequence ID" value="NZ_BAAAZC010000020.1"/>
</dbReference>
<evidence type="ECO:0008006" key="6">
    <source>
        <dbReference type="Google" id="ProtNLM"/>
    </source>
</evidence>
<gene>
    <name evidence="4" type="ORF">GCM10022210_29780</name>
</gene>
<accession>A0ABP7Q5P4</accession>
<keyword evidence="5" id="KW-1185">Reference proteome</keyword>
<dbReference type="InterPro" id="IPR036514">
    <property type="entry name" value="SGNH_hydro_sf"/>
</dbReference>
<protein>
    <recommendedName>
        <fullName evidence="6">GDSL family lipase</fullName>
    </recommendedName>
</protein>
<dbReference type="Proteomes" id="UP001500742">
    <property type="component" value="Unassembled WGS sequence"/>
</dbReference>
<dbReference type="Gene3D" id="2.60.120.260">
    <property type="entry name" value="Galactose-binding domain-like"/>
    <property type="match status" value="1"/>
</dbReference>
<dbReference type="InterPro" id="IPR013830">
    <property type="entry name" value="SGNH_hydro"/>
</dbReference>
<evidence type="ECO:0000259" key="3">
    <source>
        <dbReference type="Pfam" id="PF17996"/>
    </source>
</evidence>
<feature type="signal peptide" evidence="1">
    <location>
        <begin position="1"/>
        <end position="23"/>
    </location>
</feature>
<dbReference type="EMBL" id="BAAAZC010000020">
    <property type="protein sequence ID" value="GAA3977052.1"/>
    <property type="molecule type" value="Genomic_DNA"/>
</dbReference>
<dbReference type="PANTHER" id="PTHR37834:SF2">
    <property type="entry name" value="ESTERASE, SGNH HYDROLASE-TYPE"/>
    <property type="match status" value="1"/>
</dbReference>
<dbReference type="InterPro" id="IPR052762">
    <property type="entry name" value="PCW_deacetylase/CE"/>
</dbReference>
<keyword evidence="1" id="KW-0732">Signal</keyword>
<comment type="caution">
    <text evidence="4">The sequence shown here is derived from an EMBL/GenBank/DDBJ whole genome shotgun (WGS) entry which is preliminary data.</text>
</comment>
<name>A0ABP7Q5P4_9SPHI</name>